<evidence type="ECO:0000256" key="1">
    <source>
        <dbReference type="ARBA" id="ARBA00009625"/>
    </source>
</evidence>
<sequence length="338" mass="36490">MRHRLPPDHYINGILAGDRLLLSRAITLVESRRPDDQALAQLVMEGVLSRSGEAGPRPAASSVRIGITGVPGVGKSTFIEAFGTYLTQLGHHLAVLAVDPTSQRSGGSLLGDKTRMETLSMNPNAYIRPSPAGDSLGGVGHRTRETMLLCEAASFDVILVETVGVGQSETVVHGMVDFFLLLMLAGAGDELQGMKRGIMELADALVITKADGDNIAPANRARMEYQNALHLFPPTGTGWFPPVLTGSALTGAGIATIWQTIQEHQQLTTQNGQRNQRRQAQQLTWFRALLRQQLDSQFYDRPGMQDQLALMEAQVQAGTLLPGQAVKMLFQPSSSGSR</sequence>
<evidence type="ECO:0000313" key="3">
    <source>
        <dbReference type="Proteomes" id="UP000700732"/>
    </source>
</evidence>
<organism evidence="2 3">
    <name type="scientific">Spirosoma utsteinense</name>
    <dbReference type="NCBI Taxonomy" id="2585773"/>
    <lineage>
        <taxon>Bacteria</taxon>
        <taxon>Pseudomonadati</taxon>
        <taxon>Bacteroidota</taxon>
        <taxon>Cytophagia</taxon>
        <taxon>Cytophagales</taxon>
        <taxon>Cytophagaceae</taxon>
        <taxon>Spirosoma</taxon>
    </lineage>
</organism>
<comment type="similarity">
    <text evidence="1">Belongs to the SIMIBI class G3E GTPase family. ArgK/MeaB subfamily.</text>
</comment>
<comment type="caution">
    <text evidence="2">The sequence shown here is derived from an EMBL/GenBank/DDBJ whole genome shotgun (WGS) entry which is preliminary data.</text>
</comment>
<dbReference type="EMBL" id="VFIA01000027">
    <property type="protein sequence ID" value="MBC3793462.1"/>
    <property type="molecule type" value="Genomic_DNA"/>
</dbReference>
<keyword evidence="2" id="KW-0418">Kinase</keyword>
<dbReference type="NCBIfam" id="TIGR00750">
    <property type="entry name" value="lao"/>
    <property type="match status" value="1"/>
</dbReference>
<dbReference type="InterPro" id="IPR027417">
    <property type="entry name" value="P-loop_NTPase"/>
</dbReference>
<keyword evidence="2" id="KW-0808">Transferase</keyword>
<dbReference type="PANTHER" id="PTHR23408">
    <property type="entry name" value="METHYLMALONYL-COA MUTASE"/>
    <property type="match status" value="1"/>
</dbReference>
<protein>
    <submittedName>
        <fullName evidence="2">LAO/AO transport system kinase</fullName>
    </submittedName>
</protein>
<proteinExistence type="inferred from homology"/>
<dbReference type="InterPro" id="IPR005129">
    <property type="entry name" value="GTPase_ArgK"/>
</dbReference>
<dbReference type="Pfam" id="PF03308">
    <property type="entry name" value="MeaB"/>
    <property type="match status" value="1"/>
</dbReference>
<dbReference type="PANTHER" id="PTHR23408:SF3">
    <property type="entry name" value="METHYLMALONIC ACIDURIA TYPE A PROTEIN, MITOCHONDRIAL"/>
    <property type="match status" value="1"/>
</dbReference>
<dbReference type="Gene3D" id="1.10.287.130">
    <property type="match status" value="1"/>
</dbReference>
<evidence type="ECO:0000313" key="2">
    <source>
        <dbReference type="EMBL" id="MBC3793462.1"/>
    </source>
</evidence>
<dbReference type="SUPFAM" id="SSF52540">
    <property type="entry name" value="P-loop containing nucleoside triphosphate hydrolases"/>
    <property type="match status" value="1"/>
</dbReference>
<dbReference type="Gene3D" id="3.40.50.300">
    <property type="entry name" value="P-loop containing nucleotide triphosphate hydrolases"/>
    <property type="match status" value="1"/>
</dbReference>
<gene>
    <name evidence="2" type="ORF">FH603_3981</name>
</gene>
<dbReference type="RefSeq" id="WP_186739336.1">
    <property type="nucleotide sequence ID" value="NZ_VFIA01000027.1"/>
</dbReference>
<dbReference type="GO" id="GO:0016301">
    <property type="term" value="F:kinase activity"/>
    <property type="evidence" value="ECO:0007669"/>
    <property type="project" value="UniProtKB-KW"/>
</dbReference>
<dbReference type="Gene3D" id="1.20.5.170">
    <property type="match status" value="1"/>
</dbReference>
<keyword evidence="3" id="KW-1185">Reference proteome</keyword>
<dbReference type="CDD" id="cd03114">
    <property type="entry name" value="MMAA-like"/>
    <property type="match status" value="1"/>
</dbReference>
<dbReference type="Proteomes" id="UP000700732">
    <property type="component" value="Unassembled WGS sequence"/>
</dbReference>
<name>A0ABR6WA72_9BACT</name>
<accession>A0ABR6WA72</accession>
<dbReference type="NCBIfam" id="NF006958">
    <property type="entry name" value="PRK09435.1"/>
    <property type="match status" value="1"/>
</dbReference>
<reference evidence="2 3" key="1">
    <citation type="submission" date="2019-06" db="EMBL/GenBank/DDBJ databases">
        <title>Spirosoma utsteinense sp. nov. isolated from Antarctic ice-free soils.</title>
        <authorList>
            <person name="Tahon G."/>
        </authorList>
    </citation>
    <scope>NUCLEOTIDE SEQUENCE [LARGE SCALE GENOMIC DNA]</scope>
    <source>
        <strain evidence="2 3">LMG 31447</strain>
    </source>
</reference>